<evidence type="ECO:0000256" key="2">
    <source>
        <dbReference type="ARBA" id="ARBA00022525"/>
    </source>
</evidence>
<dbReference type="OrthoDB" id="9972865at2759"/>
<evidence type="ECO:0000313" key="9">
    <source>
        <dbReference type="EMBL" id="RWS05536.1"/>
    </source>
</evidence>
<keyword evidence="11" id="KW-1185">Reference proteome</keyword>
<dbReference type="Gene3D" id="3.30.60.30">
    <property type="match status" value="1"/>
</dbReference>
<organism evidence="10 11">
    <name type="scientific">Dinothrombium tinctorium</name>
    <dbReference type="NCBI Taxonomy" id="1965070"/>
    <lineage>
        <taxon>Eukaryota</taxon>
        <taxon>Metazoa</taxon>
        <taxon>Ecdysozoa</taxon>
        <taxon>Arthropoda</taxon>
        <taxon>Chelicerata</taxon>
        <taxon>Arachnida</taxon>
        <taxon>Acari</taxon>
        <taxon>Acariformes</taxon>
        <taxon>Trombidiformes</taxon>
        <taxon>Prostigmata</taxon>
        <taxon>Anystina</taxon>
        <taxon>Parasitengona</taxon>
        <taxon>Trombidioidea</taxon>
        <taxon>Trombidiidae</taxon>
        <taxon>Dinothrombium</taxon>
    </lineage>
</organism>
<dbReference type="GO" id="GO:0005615">
    <property type="term" value="C:extracellular space"/>
    <property type="evidence" value="ECO:0007669"/>
    <property type="project" value="TreeGrafter"/>
</dbReference>
<sequence>MSMYSFLCSLKNFSSECPINTDARRKVCSNLNTTWESDCHLFKHRCNCLEGLSDDCRPIDKHLHINYYGECRHIPECQESVLNDFPRRMRDWLYRIMNTKHSINKTEAVTMGDQLSSEWVLAIIWKYCDLDTHPSDSLFKRASHFLSSHSPSAFHSIFTSSSSSSYARFVSRHELFPLRAPLLSMEPCITNFLDNCDANDDHKITLIEWGKCLGAPEGKFPPPTPAFRF</sequence>
<dbReference type="Proteomes" id="UP000285301">
    <property type="component" value="Unassembled WGS sequence"/>
</dbReference>
<dbReference type="AlphaFoldDB" id="A0A3S3NSG9"/>
<dbReference type="STRING" id="1965070.A0A3S3NSG9"/>
<feature type="domain" description="SPARC/Testican calcium-binding" evidence="7">
    <location>
        <begin position="166"/>
        <end position="212"/>
    </location>
</feature>
<name>A0A3S3NSG9_9ACAR</name>
<dbReference type="Pfam" id="PF10591">
    <property type="entry name" value="SPARC_Ca_bdg"/>
    <property type="match status" value="2"/>
</dbReference>
<dbReference type="EMBL" id="NCKU01006139">
    <property type="protein sequence ID" value="RWS03806.1"/>
    <property type="molecule type" value="Genomic_DNA"/>
</dbReference>
<evidence type="ECO:0000313" key="10">
    <source>
        <dbReference type="EMBL" id="RWS08340.1"/>
    </source>
</evidence>
<accession>A0A3S3NSG9</accession>
<evidence type="ECO:0000259" key="7">
    <source>
        <dbReference type="Pfam" id="PF10591"/>
    </source>
</evidence>
<dbReference type="SUPFAM" id="SSF47473">
    <property type="entry name" value="EF-hand"/>
    <property type="match status" value="1"/>
</dbReference>
<evidence type="ECO:0000256" key="3">
    <source>
        <dbReference type="ARBA" id="ARBA00022729"/>
    </source>
</evidence>
<keyword evidence="4" id="KW-0106">Calcium</keyword>
<keyword evidence="6" id="KW-0325">Glycoprotein</keyword>
<keyword evidence="3" id="KW-0732">Signal</keyword>
<evidence type="ECO:0000313" key="11">
    <source>
        <dbReference type="Proteomes" id="UP000285301"/>
    </source>
</evidence>
<dbReference type="EMBL" id="NCKU01003017">
    <property type="protein sequence ID" value="RWS08340.1"/>
    <property type="molecule type" value="Genomic_DNA"/>
</dbReference>
<dbReference type="GO" id="GO:0005509">
    <property type="term" value="F:calcium ion binding"/>
    <property type="evidence" value="ECO:0007669"/>
    <property type="project" value="InterPro"/>
</dbReference>
<dbReference type="GO" id="GO:0050840">
    <property type="term" value="F:extracellular matrix binding"/>
    <property type="evidence" value="ECO:0007669"/>
    <property type="project" value="TreeGrafter"/>
</dbReference>
<reference evidence="10" key="2">
    <citation type="submission" date="2018-11" db="EMBL/GenBank/DDBJ databases">
        <title>Trombidioid mite genomics.</title>
        <authorList>
            <person name="Dong X."/>
        </authorList>
    </citation>
    <scope>NUCLEOTIDE SEQUENCE</scope>
    <source>
        <strain evidence="10">UoL-WK</strain>
    </source>
</reference>
<gene>
    <name evidence="9" type="ORF">B4U79_07534</name>
    <name evidence="10" type="ORF">B4U79_08693</name>
    <name evidence="8" type="ORF">B4U79_14085</name>
</gene>
<evidence type="ECO:0000313" key="8">
    <source>
        <dbReference type="EMBL" id="RWS03806.1"/>
    </source>
</evidence>
<dbReference type="InterPro" id="IPR018247">
    <property type="entry name" value="EF_Hand_1_Ca_BS"/>
</dbReference>
<dbReference type="PROSITE" id="PS00018">
    <property type="entry name" value="EF_HAND_1"/>
    <property type="match status" value="1"/>
</dbReference>
<comment type="caution">
    <text evidence="10">The sequence shown here is derived from an EMBL/GenBank/DDBJ whole genome shotgun (WGS) entry which is preliminary data.</text>
</comment>
<dbReference type="PANTHER" id="PTHR13866:SF14">
    <property type="entry name" value="BM-40"/>
    <property type="match status" value="1"/>
</dbReference>
<evidence type="ECO:0000256" key="4">
    <source>
        <dbReference type="ARBA" id="ARBA00022837"/>
    </source>
</evidence>
<feature type="domain" description="SPARC/Testican calcium-binding" evidence="7">
    <location>
        <begin position="75"/>
        <end position="140"/>
    </location>
</feature>
<evidence type="ECO:0000256" key="1">
    <source>
        <dbReference type="ARBA" id="ARBA00004613"/>
    </source>
</evidence>
<reference evidence="10 11" key="1">
    <citation type="journal article" date="2018" name="Gigascience">
        <title>Genomes of trombidid mites reveal novel predicted allergens and laterally-transferred genes associated with secondary metabolism.</title>
        <authorList>
            <person name="Dong X."/>
            <person name="Chaisiri K."/>
            <person name="Xia D."/>
            <person name="Armstrong S.D."/>
            <person name="Fang Y."/>
            <person name="Donnelly M.J."/>
            <person name="Kadowaki T."/>
            <person name="McGarry J.W."/>
            <person name="Darby A.C."/>
            <person name="Makepeace B.L."/>
        </authorList>
    </citation>
    <scope>NUCLEOTIDE SEQUENCE [LARGE SCALE GENOMIC DNA]</scope>
    <source>
        <strain evidence="10">UoL-WK</strain>
    </source>
</reference>
<keyword evidence="2" id="KW-0964">Secreted</keyword>
<evidence type="ECO:0000256" key="6">
    <source>
        <dbReference type="ARBA" id="ARBA00023180"/>
    </source>
</evidence>
<dbReference type="GO" id="GO:0005518">
    <property type="term" value="F:collagen binding"/>
    <property type="evidence" value="ECO:0007669"/>
    <property type="project" value="TreeGrafter"/>
</dbReference>
<dbReference type="InterPro" id="IPR019577">
    <property type="entry name" value="SPARC/Testican_Ca-bd-dom"/>
</dbReference>
<dbReference type="InterPro" id="IPR011992">
    <property type="entry name" value="EF-hand-dom_pair"/>
</dbReference>
<dbReference type="EMBL" id="NCKU01004716">
    <property type="protein sequence ID" value="RWS05536.1"/>
    <property type="molecule type" value="Genomic_DNA"/>
</dbReference>
<dbReference type="Gene3D" id="1.10.238.10">
    <property type="entry name" value="EF-hand"/>
    <property type="match status" value="1"/>
</dbReference>
<evidence type="ECO:0000256" key="5">
    <source>
        <dbReference type="ARBA" id="ARBA00023157"/>
    </source>
</evidence>
<protein>
    <submittedName>
        <fullName evidence="10">SPARC-like protein</fullName>
    </submittedName>
</protein>
<comment type="subcellular location">
    <subcellularLocation>
        <location evidence="1">Secreted</location>
    </subcellularLocation>
</comment>
<proteinExistence type="predicted"/>
<dbReference type="PANTHER" id="PTHR13866">
    <property type="entry name" value="SPARC OSTEONECTIN"/>
    <property type="match status" value="1"/>
</dbReference>
<keyword evidence="5" id="KW-1015">Disulfide bond</keyword>